<dbReference type="NCBIfam" id="TIGR02067">
    <property type="entry name" value="his_9_HisN"/>
    <property type="match status" value="1"/>
</dbReference>
<accession>C9RKR8</accession>
<reference evidence="15" key="2">
    <citation type="submission" date="2010-08" db="EMBL/GenBank/DDBJ databases">
        <title>Complete sequence of Fibrobacter succinogenes subsp. succinogenes S85.</title>
        <authorList>
            <person name="Durkin A.S."/>
            <person name="Nelson K.E."/>
            <person name="Morrison M."/>
            <person name="Forsberg C.W."/>
            <person name="Wilson D.B."/>
            <person name="Russell J.B."/>
            <person name="Cann I.K.O."/>
            <person name="Mackie R.I."/>
            <person name="White B.A."/>
        </authorList>
    </citation>
    <scope>NUCLEOTIDE SEQUENCE [LARGE SCALE GENOMIC DNA]</scope>
    <source>
        <strain evidence="15">ATCC 19169 / S85</strain>
    </source>
</reference>
<protein>
    <recommendedName>
        <fullName evidence="4 11">Histidinol-phosphatase</fullName>
        <ecNumber evidence="4 11">3.1.3.15</ecNumber>
    </recommendedName>
</protein>
<keyword evidence="7" id="KW-0378">Hydrolase</keyword>
<dbReference type="PATRIC" id="fig|59374.8.peg.2707"/>
<dbReference type="OrthoDB" id="9772456at2"/>
<feature type="binding site" evidence="12">
    <location>
        <position position="98"/>
    </location>
    <ligand>
        <name>Mg(2+)</name>
        <dbReference type="ChEBI" id="CHEBI:18420"/>
        <label>1</label>
        <note>catalytic</note>
    </ligand>
</feature>
<dbReference type="Gene3D" id="3.30.540.10">
    <property type="entry name" value="Fructose-1,6-Bisphosphatase, subunit A, domain 1"/>
    <property type="match status" value="1"/>
</dbReference>
<dbReference type="EC" id="3.1.3.15" evidence="4 11"/>
<proteinExistence type="inferred from homology"/>
<dbReference type="PANTHER" id="PTHR20854">
    <property type="entry name" value="INOSITOL MONOPHOSPHATASE"/>
    <property type="match status" value="1"/>
</dbReference>
<evidence type="ECO:0000256" key="3">
    <source>
        <dbReference type="ARBA" id="ARBA00009759"/>
    </source>
</evidence>
<keyword evidence="6 12" id="KW-0479">Metal-binding</keyword>
<dbReference type="GO" id="GO:0007165">
    <property type="term" value="P:signal transduction"/>
    <property type="evidence" value="ECO:0007669"/>
    <property type="project" value="TreeGrafter"/>
</dbReference>
<dbReference type="EMBL" id="CP002158">
    <property type="protein sequence ID" value="ADL26100.1"/>
    <property type="molecule type" value="Genomic_DNA"/>
</dbReference>
<dbReference type="Pfam" id="PF00459">
    <property type="entry name" value="Inositol_P"/>
    <property type="match status" value="1"/>
</dbReference>
<dbReference type="Gene3D" id="3.40.190.80">
    <property type="match status" value="1"/>
</dbReference>
<dbReference type="GO" id="GO:0046872">
    <property type="term" value="F:metal ion binding"/>
    <property type="evidence" value="ECO:0007669"/>
    <property type="project" value="UniProtKB-KW"/>
</dbReference>
<name>C9RKR8_FIBSS</name>
<dbReference type="UniPathway" id="UPA00031">
    <property type="reaction ID" value="UER00013"/>
</dbReference>
<dbReference type="KEGG" id="fsu:Fisuc_2280"/>
<evidence type="ECO:0000313" key="16">
    <source>
        <dbReference type="Proteomes" id="UP000001497"/>
    </source>
</evidence>
<dbReference type="PANTHER" id="PTHR20854:SF4">
    <property type="entry name" value="INOSITOL-1-MONOPHOSPHATASE-RELATED"/>
    <property type="match status" value="1"/>
</dbReference>
<dbReference type="GO" id="GO:0008934">
    <property type="term" value="F:inositol monophosphate 1-phosphatase activity"/>
    <property type="evidence" value="ECO:0007669"/>
    <property type="project" value="TreeGrafter"/>
</dbReference>
<evidence type="ECO:0000313" key="15">
    <source>
        <dbReference type="Proteomes" id="UP000000517"/>
    </source>
</evidence>
<comment type="similarity">
    <text evidence="3">Belongs to the inositol monophosphatase superfamily.</text>
</comment>
<dbReference type="InterPro" id="IPR000760">
    <property type="entry name" value="Inositol_monophosphatase-like"/>
</dbReference>
<dbReference type="GO" id="GO:0000105">
    <property type="term" value="P:L-histidine biosynthetic process"/>
    <property type="evidence" value="ECO:0007669"/>
    <property type="project" value="UniProtKB-UniRule"/>
</dbReference>
<comment type="pathway">
    <text evidence="2">Amino-acid biosynthesis; L-histidine biosynthesis; L-histidine from 5-phospho-alpha-D-ribose 1-diphosphate: step 8/9.</text>
</comment>
<feature type="binding site" evidence="12">
    <location>
        <position position="97"/>
    </location>
    <ligand>
        <name>Mg(2+)</name>
        <dbReference type="ChEBI" id="CHEBI:18420"/>
        <label>1</label>
        <note>catalytic</note>
    </ligand>
</feature>
<keyword evidence="8 12" id="KW-0460">Magnesium</keyword>
<evidence type="ECO:0000256" key="1">
    <source>
        <dbReference type="ARBA" id="ARBA00001946"/>
    </source>
</evidence>
<dbReference type="Proteomes" id="UP000000517">
    <property type="component" value="Chromosome"/>
</dbReference>
<dbReference type="HOGENOM" id="CLU_044118_4_0_0"/>
<organism evidence="14 15">
    <name type="scientific">Fibrobacter succinogenes (strain ATCC 19169 / S85)</name>
    <dbReference type="NCBI Taxonomy" id="59374"/>
    <lineage>
        <taxon>Bacteria</taxon>
        <taxon>Pseudomonadati</taxon>
        <taxon>Fibrobacterota</taxon>
        <taxon>Fibrobacteria</taxon>
        <taxon>Fibrobacterales</taxon>
        <taxon>Fibrobacteraceae</taxon>
        <taxon>Fibrobacter</taxon>
    </lineage>
</organism>
<evidence type="ECO:0000313" key="13">
    <source>
        <dbReference type="EMBL" id="ACX75866.1"/>
    </source>
</evidence>
<evidence type="ECO:0000313" key="14">
    <source>
        <dbReference type="EMBL" id="ADL26100.1"/>
    </source>
</evidence>
<dbReference type="STRING" id="59374.FSU_2827"/>
<evidence type="ECO:0000256" key="10">
    <source>
        <dbReference type="ARBA" id="ARBA00049158"/>
    </source>
</evidence>
<evidence type="ECO:0000256" key="2">
    <source>
        <dbReference type="ARBA" id="ARBA00004970"/>
    </source>
</evidence>
<dbReference type="GO" id="GO:0004401">
    <property type="term" value="F:histidinol-phosphatase activity"/>
    <property type="evidence" value="ECO:0007669"/>
    <property type="project" value="UniProtKB-UniRule"/>
</dbReference>
<dbReference type="PRINTS" id="PR00377">
    <property type="entry name" value="IMPHPHTASES"/>
</dbReference>
<dbReference type="InterPro" id="IPR011809">
    <property type="entry name" value="His_9_proposed"/>
</dbReference>
<evidence type="ECO:0000256" key="11">
    <source>
        <dbReference type="NCBIfam" id="TIGR02067"/>
    </source>
</evidence>
<dbReference type="InterPro" id="IPR020583">
    <property type="entry name" value="Inositol_monoP_metal-BS"/>
</dbReference>
<dbReference type="PROSITE" id="PS00629">
    <property type="entry name" value="IMP_1"/>
    <property type="match status" value="1"/>
</dbReference>
<dbReference type="Proteomes" id="UP000001497">
    <property type="component" value="Chromosome"/>
</dbReference>
<evidence type="ECO:0000256" key="8">
    <source>
        <dbReference type="ARBA" id="ARBA00022842"/>
    </source>
</evidence>
<dbReference type="eggNOG" id="COG0483">
    <property type="taxonomic scope" value="Bacteria"/>
</dbReference>
<feature type="binding site" evidence="12">
    <location>
        <position position="220"/>
    </location>
    <ligand>
        <name>Mg(2+)</name>
        <dbReference type="ChEBI" id="CHEBI:18420"/>
        <label>2</label>
    </ligand>
</feature>
<evidence type="ECO:0000256" key="9">
    <source>
        <dbReference type="ARBA" id="ARBA00023102"/>
    </source>
</evidence>
<comment type="catalytic activity">
    <reaction evidence="10">
        <text>L-histidinol phosphate + H2O = L-histidinol + phosphate</text>
        <dbReference type="Rhea" id="RHEA:14465"/>
        <dbReference type="ChEBI" id="CHEBI:15377"/>
        <dbReference type="ChEBI" id="CHEBI:43474"/>
        <dbReference type="ChEBI" id="CHEBI:57699"/>
        <dbReference type="ChEBI" id="CHEBI:57980"/>
        <dbReference type="EC" id="3.1.3.15"/>
    </reaction>
</comment>
<reference evidence="13 16" key="1">
    <citation type="submission" date="2009-10" db="EMBL/GenBank/DDBJ databases">
        <title>Complete sequence of Fibrobacter succinogenes subsp. succinogenes S85.</title>
        <authorList>
            <consortium name="US DOE Joint Genome Institute"/>
            <person name="Lucas S."/>
            <person name="Copeland A."/>
            <person name="Lapidus A."/>
            <person name="Glavina del Rio T."/>
            <person name="Tice H."/>
            <person name="Bruce D."/>
            <person name="Goodwin L."/>
            <person name="Pitluck S."/>
            <person name="Chertkov O."/>
            <person name="Detter J.C."/>
            <person name="Han C."/>
            <person name="Tapia R."/>
            <person name="Larimer F."/>
            <person name="Land M."/>
            <person name="Hauser L."/>
            <person name="Kyrpides N."/>
            <person name="Mikhailova N."/>
            <person name="Weimer P.J."/>
            <person name="Stevenson D.M."/>
            <person name="Boyum J."/>
            <person name="Brumm P.I."/>
            <person name="Mead D."/>
        </authorList>
    </citation>
    <scope>NUCLEOTIDE SEQUENCE [LARGE SCALE GENOMIC DNA]</scope>
    <source>
        <strain evidence="16">ATCC 19169 / S85</strain>
        <strain evidence="13">S85</strain>
    </source>
</reference>
<dbReference type="KEGG" id="fsc:FSU_2827"/>
<dbReference type="SUPFAM" id="SSF56655">
    <property type="entry name" value="Carbohydrate phosphatase"/>
    <property type="match status" value="1"/>
</dbReference>
<comment type="cofactor">
    <cofactor evidence="1 12">
        <name>Mg(2+)</name>
        <dbReference type="ChEBI" id="CHEBI:18420"/>
    </cofactor>
</comment>
<dbReference type="EMBL" id="CP001792">
    <property type="protein sequence ID" value="ACX75866.1"/>
    <property type="molecule type" value="Genomic_DNA"/>
</dbReference>
<evidence type="ECO:0000256" key="6">
    <source>
        <dbReference type="ARBA" id="ARBA00022723"/>
    </source>
</evidence>
<evidence type="ECO:0000256" key="5">
    <source>
        <dbReference type="ARBA" id="ARBA00022605"/>
    </source>
</evidence>
<evidence type="ECO:0000256" key="7">
    <source>
        <dbReference type="ARBA" id="ARBA00022801"/>
    </source>
</evidence>
<dbReference type="GO" id="GO:0006020">
    <property type="term" value="P:inositol metabolic process"/>
    <property type="evidence" value="ECO:0007669"/>
    <property type="project" value="TreeGrafter"/>
</dbReference>
<keyword evidence="16" id="KW-1185">Reference proteome</keyword>
<gene>
    <name evidence="13" type="ordered locus">Fisuc_2280</name>
    <name evidence="14" type="ordered locus">FSU_2827</name>
</gene>
<keyword evidence="9" id="KW-0368">Histidine biosynthesis</keyword>
<evidence type="ECO:0000256" key="12">
    <source>
        <dbReference type="PIRSR" id="PIRSR600760-2"/>
    </source>
</evidence>
<reference evidence="14" key="3">
    <citation type="submission" date="2010-08" db="EMBL/GenBank/DDBJ databases">
        <authorList>
            <person name="Durkin A.S."/>
            <person name="Nelson K.E."/>
            <person name="Morrison M."/>
            <person name="Forsberg C.W."/>
            <person name="Wilson D.B."/>
            <person name="Russell J.B."/>
            <person name="Cann I.K.O."/>
            <person name="Mackie R.I."/>
            <person name="White B.A."/>
        </authorList>
    </citation>
    <scope>NUCLEOTIDE SEQUENCE</scope>
    <source>
        <strain evidence="14">S85</strain>
    </source>
</reference>
<evidence type="ECO:0000256" key="4">
    <source>
        <dbReference type="ARBA" id="ARBA00013085"/>
    </source>
</evidence>
<dbReference type="RefSeq" id="WP_014546920.1">
    <property type="nucleotide sequence ID" value="NC_013410.1"/>
</dbReference>
<keyword evidence="5" id="KW-0028">Amino-acid biosynthesis</keyword>
<sequence>MENREIAKAGVAPENLELLKIALKTAELAEENILKYYQNDVGVEWKADKTPVTIADKGTEELARKFWAKETPGFGVIGEEFGIESPDAEYQWVIDPIDGTKSFIHGVPLFGTLIGLYHKNVPIASVIRLPAMKSAVWAVNGGGAFLDGREVRASKVSQLSDALVLSGTVNTMEDKGFGEGFTKLRRSARLHRGWGDCYGYYLVAAGRAEIMVDPVVSMWDIAPFPLLMKEAGGKFSTIDGKTELFDVNGKPTAPIYEGFTSIATNGLLHDAALDCLLSSKL</sequence>
<feature type="binding site" evidence="12">
    <location>
        <position position="79"/>
    </location>
    <ligand>
        <name>Mg(2+)</name>
        <dbReference type="ChEBI" id="CHEBI:18420"/>
        <label>1</label>
        <note>catalytic</note>
    </ligand>
</feature>
<dbReference type="AlphaFoldDB" id="C9RKR8"/>
<feature type="binding site" evidence="12">
    <location>
        <position position="95"/>
    </location>
    <ligand>
        <name>Mg(2+)</name>
        <dbReference type="ChEBI" id="CHEBI:18420"/>
        <label>1</label>
        <note>catalytic</note>
    </ligand>
</feature>